<keyword evidence="1" id="KW-0175">Coiled coil</keyword>
<name>A0ABU0IAF8_9HYPH</name>
<comment type="caution">
    <text evidence="2">The sequence shown here is derived from an EMBL/GenBank/DDBJ whole genome shotgun (WGS) entry which is preliminary data.</text>
</comment>
<proteinExistence type="predicted"/>
<dbReference type="Proteomes" id="UP001235269">
    <property type="component" value="Unassembled WGS sequence"/>
</dbReference>
<gene>
    <name evidence="2" type="ORF">QO005_000955</name>
</gene>
<feature type="coiled-coil region" evidence="1">
    <location>
        <begin position="40"/>
        <end position="67"/>
    </location>
</feature>
<protein>
    <submittedName>
        <fullName evidence="2">Uncharacterized protein</fullName>
    </submittedName>
</protein>
<reference evidence="2 3" key="1">
    <citation type="submission" date="2023-07" db="EMBL/GenBank/DDBJ databases">
        <title>Genomic Encyclopedia of Type Strains, Phase IV (KMG-IV): sequencing the most valuable type-strain genomes for metagenomic binning, comparative biology and taxonomic classification.</title>
        <authorList>
            <person name="Goeker M."/>
        </authorList>
    </citation>
    <scope>NUCLEOTIDE SEQUENCE [LARGE SCALE GENOMIC DNA]</scope>
    <source>
        <strain evidence="2 3">DSM 100301</strain>
    </source>
</reference>
<dbReference type="EMBL" id="JAUSWH010000002">
    <property type="protein sequence ID" value="MDQ0454628.1"/>
    <property type="molecule type" value="Genomic_DNA"/>
</dbReference>
<sequence length="109" mass="11934">MNCAPLPSDLINAICQRLREFEQTGLQLAPAHVSRLLTNLRTVRELSREMEDDIRILERRLQEAGAQGTGGRKPGPVIDISAGNVVRFPTRMRAVTPHDSGPYDGGDAA</sequence>
<organism evidence="2 3">
    <name type="scientific">Rhizobium paknamense</name>
    <dbReference type="NCBI Taxonomy" id="1206817"/>
    <lineage>
        <taxon>Bacteria</taxon>
        <taxon>Pseudomonadati</taxon>
        <taxon>Pseudomonadota</taxon>
        <taxon>Alphaproteobacteria</taxon>
        <taxon>Hyphomicrobiales</taxon>
        <taxon>Rhizobiaceae</taxon>
        <taxon>Rhizobium/Agrobacterium group</taxon>
        <taxon>Rhizobium</taxon>
    </lineage>
</organism>
<keyword evidence="3" id="KW-1185">Reference proteome</keyword>
<evidence type="ECO:0000313" key="2">
    <source>
        <dbReference type="EMBL" id="MDQ0454628.1"/>
    </source>
</evidence>
<accession>A0ABU0IAF8</accession>
<evidence type="ECO:0000313" key="3">
    <source>
        <dbReference type="Proteomes" id="UP001235269"/>
    </source>
</evidence>
<dbReference type="RefSeq" id="WP_307156833.1">
    <property type="nucleotide sequence ID" value="NZ_JAUSWH010000002.1"/>
</dbReference>
<evidence type="ECO:0000256" key="1">
    <source>
        <dbReference type="SAM" id="Coils"/>
    </source>
</evidence>